<name>A0A1R1BJE1_PAEAM</name>
<dbReference type="RefSeq" id="WP_076333746.1">
    <property type="nucleotide sequence ID" value="NZ_MRTJ01000016.1"/>
</dbReference>
<reference evidence="1 2" key="1">
    <citation type="submission" date="2016-11" db="EMBL/GenBank/DDBJ databases">
        <title>Paenibacillus species isolates.</title>
        <authorList>
            <person name="Beno S.M."/>
        </authorList>
    </citation>
    <scope>NUCLEOTIDE SEQUENCE [LARGE SCALE GENOMIC DNA]</scope>
    <source>
        <strain evidence="1 2">FSL H8-0246</strain>
    </source>
</reference>
<protein>
    <recommendedName>
        <fullName evidence="3">DUF4303 domain-containing protein</fullName>
    </recommendedName>
</protein>
<evidence type="ECO:0000313" key="1">
    <source>
        <dbReference type="EMBL" id="OMF08736.1"/>
    </source>
</evidence>
<proteinExistence type="predicted"/>
<dbReference type="AlphaFoldDB" id="A0A1R1BJE1"/>
<evidence type="ECO:0008006" key="3">
    <source>
        <dbReference type="Google" id="ProtNLM"/>
    </source>
</evidence>
<accession>A0A1R1BJE1</accession>
<comment type="caution">
    <text evidence="1">The sequence shown here is derived from an EMBL/GenBank/DDBJ whole genome shotgun (WGS) entry which is preliminary data.</text>
</comment>
<dbReference type="OrthoDB" id="2644362at2"/>
<evidence type="ECO:0000313" key="2">
    <source>
        <dbReference type="Proteomes" id="UP000187134"/>
    </source>
</evidence>
<dbReference type="InterPro" id="IPR025409">
    <property type="entry name" value="DUF4303"/>
</dbReference>
<dbReference type="Pfam" id="PF14136">
    <property type="entry name" value="DUF4303"/>
    <property type="match status" value="1"/>
</dbReference>
<dbReference type="EMBL" id="MRTJ01000016">
    <property type="protein sequence ID" value="OMF08736.1"/>
    <property type="molecule type" value="Genomic_DNA"/>
</dbReference>
<gene>
    <name evidence="1" type="ORF">BK131_25675</name>
</gene>
<sequence>MDRFLNEFEDQFRVGFLPDLEQTLAKVQHEKVYACAFGTDSDWVTLFLAVNTEESLAGHILSMKEQGLCDSEEDEIYYRWGCSEYQYGDETHFNHISRLLYATEDVQKYKGEIIRIIAKVVNETPDDVFARYGQTKADITFFVSLTDDDLAEEIENQSVHQMTLPSLASKFLKRYDGMNHNELT</sequence>
<dbReference type="Proteomes" id="UP000187134">
    <property type="component" value="Unassembled WGS sequence"/>
</dbReference>
<organism evidence="1 2">
    <name type="scientific">Paenibacillus amylolyticus</name>
    <dbReference type="NCBI Taxonomy" id="1451"/>
    <lineage>
        <taxon>Bacteria</taxon>
        <taxon>Bacillati</taxon>
        <taxon>Bacillota</taxon>
        <taxon>Bacilli</taxon>
        <taxon>Bacillales</taxon>
        <taxon>Paenibacillaceae</taxon>
        <taxon>Paenibacillus</taxon>
    </lineage>
</organism>